<evidence type="ECO:0000256" key="2">
    <source>
        <dbReference type="ARBA" id="ARBA00023015"/>
    </source>
</evidence>
<protein>
    <submittedName>
        <fullName evidence="6">Transcriptional regulator</fullName>
    </submittedName>
</protein>
<dbReference type="Pfam" id="PF00356">
    <property type="entry name" value="LacI"/>
    <property type="match status" value="1"/>
</dbReference>
<dbReference type="EMBL" id="MLHG01000030">
    <property type="protein sequence ID" value="OOF39929.1"/>
    <property type="molecule type" value="Genomic_DNA"/>
</dbReference>
<dbReference type="PANTHER" id="PTHR30146">
    <property type="entry name" value="LACI-RELATED TRANSCRIPTIONAL REPRESSOR"/>
    <property type="match status" value="1"/>
</dbReference>
<dbReference type="InterPro" id="IPR028082">
    <property type="entry name" value="Peripla_BP_I"/>
</dbReference>
<dbReference type="CDD" id="cd06288">
    <property type="entry name" value="PBP1_sucrose_transcription_regulator"/>
    <property type="match status" value="1"/>
</dbReference>
<dbReference type="Gene3D" id="3.40.50.2300">
    <property type="match status" value="2"/>
</dbReference>
<evidence type="ECO:0000313" key="6">
    <source>
        <dbReference type="EMBL" id="OOF39929.1"/>
    </source>
</evidence>
<dbReference type="STRING" id="1908257.BKK47_05585"/>
<dbReference type="PROSITE" id="PS50932">
    <property type="entry name" value="HTH_LACI_2"/>
    <property type="match status" value="1"/>
</dbReference>
<dbReference type="Pfam" id="PF00532">
    <property type="entry name" value="Peripla_BP_1"/>
    <property type="match status" value="1"/>
</dbReference>
<dbReference type="AlphaFoldDB" id="A0A1V3IH56"/>
<dbReference type="Proteomes" id="UP000189426">
    <property type="component" value="Unassembled WGS sequence"/>
</dbReference>
<dbReference type="RefSeq" id="WP_077493934.1">
    <property type="nucleotide sequence ID" value="NZ_MLHG01000030.1"/>
</dbReference>
<reference evidence="6 7" key="1">
    <citation type="submission" date="2016-10" db="EMBL/GenBank/DDBJ databases">
        <title>Rodentibacter gen. nov. and new species.</title>
        <authorList>
            <person name="Christensen H."/>
        </authorList>
    </citation>
    <scope>NUCLEOTIDE SEQUENCE [LARGE SCALE GENOMIC DNA]</scope>
    <source>
        <strain evidence="6 7">Ppn418</strain>
    </source>
</reference>
<evidence type="ECO:0000256" key="3">
    <source>
        <dbReference type="ARBA" id="ARBA00023125"/>
    </source>
</evidence>
<dbReference type="InterPro" id="IPR010982">
    <property type="entry name" value="Lambda_DNA-bd_dom_sf"/>
</dbReference>
<dbReference type="SUPFAM" id="SSF47413">
    <property type="entry name" value="lambda repressor-like DNA-binding domains"/>
    <property type="match status" value="1"/>
</dbReference>
<dbReference type="PANTHER" id="PTHR30146:SF151">
    <property type="entry name" value="HTH-TYPE TRANSCRIPTIONAL REPRESSOR CYTR"/>
    <property type="match status" value="1"/>
</dbReference>
<name>A0A1V3IH56_9PAST</name>
<evidence type="ECO:0000256" key="4">
    <source>
        <dbReference type="ARBA" id="ARBA00023163"/>
    </source>
</evidence>
<evidence type="ECO:0000313" key="7">
    <source>
        <dbReference type="Proteomes" id="UP000189426"/>
    </source>
</evidence>
<dbReference type="GO" id="GO:0003700">
    <property type="term" value="F:DNA-binding transcription factor activity"/>
    <property type="evidence" value="ECO:0007669"/>
    <property type="project" value="TreeGrafter"/>
</dbReference>
<dbReference type="Gene3D" id="1.10.260.40">
    <property type="entry name" value="lambda repressor-like DNA-binding domains"/>
    <property type="match status" value="1"/>
</dbReference>
<feature type="domain" description="HTH lacI-type" evidence="5">
    <location>
        <begin position="2"/>
        <end position="56"/>
    </location>
</feature>
<evidence type="ECO:0000259" key="5">
    <source>
        <dbReference type="PROSITE" id="PS50932"/>
    </source>
</evidence>
<evidence type="ECO:0000256" key="1">
    <source>
        <dbReference type="ARBA" id="ARBA00022491"/>
    </source>
</evidence>
<organism evidence="6 7">
    <name type="scientific">Rodentibacter mrazii</name>
    <dbReference type="NCBI Taxonomy" id="1908257"/>
    <lineage>
        <taxon>Bacteria</taxon>
        <taxon>Pseudomonadati</taxon>
        <taxon>Pseudomonadota</taxon>
        <taxon>Gammaproteobacteria</taxon>
        <taxon>Pasteurellales</taxon>
        <taxon>Pasteurellaceae</taxon>
        <taxon>Rodentibacter</taxon>
    </lineage>
</organism>
<dbReference type="SUPFAM" id="SSF53822">
    <property type="entry name" value="Periplasmic binding protein-like I"/>
    <property type="match status" value="1"/>
</dbReference>
<proteinExistence type="predicted"/>
<dbReference type="GO" id="GO:0000976">
    <property type="term" value="F:transcription cis-regulatory region binding"/>
    <property type="evidence" value="ECO:0007669"/>
    <property type="project" value="TreeGrafter"/>
</dbReference>
<dbReference type="PROSITE" id="PS00356">
    <property type="entry name" value="HTH_LACI_1"/>
    <property type="match status" value="1"/>
</dbReference>
<keyword evidence="1" id="KW-0678">Repressor</keyword>
<dbReference type="CDD" id="cd01392">
    <property type="entry name" value="HTH_LacI"/>
    <property type="match status" value="1"/>
</dbReference>
<keyword evidence="4" id="KW-0804">Transcription</keyword>
<dbReference type="InterPro" id="IPR000843">
    <property type="entry name" value="HTH_LacI"/>
</dbReference>
<dbReference type="InterPro" id="IPR001761">
    <property type="entry name" value="Peripla_BP/Lac1_sug-bd_dom"/>
</dbReference>
<sequence length="332" mass="37618">MASLKDVARLAEVSLMTVSRALNNPEKLSQSTLDKVRQAIVQLNYVPNIAAQNIRSAANNTIGVLSLGTATTPFSVEIILAIEKTVRAHHWQSFVINTFENDPAELDLAVEQLLSHHPAAIIITRNGLKKVKIHSKLQHLPIVLANCISDDLHTAAYIPNDYLGQHRITELIVKKGYKRPLFLHIPKNYIATQERKKAFEEVWFQQEKPMLPIQYFMPDDGENYFEGAQPLIDLLEHHPQEFDFDVIVCGNDRIAFVAYQLLLAHGFRIPQDVAVVGYDNMVGVRHLFMPLLTTVQLPHYEMGEQAALHIIQNRKDKETHWVDCPLILGESC</sequence>
<comment type="caution">
    <text evidence="6">The sequence shown here is derived from an EMBL/GenBank/DDBJ whole genome shotgun (WGS) entry which is preliminary data.</text>
</comment>
<keyword evidence="7" id="KW-1185">Reference proteome</keyword>
<accession>A0A1V3IH56</accession>
<keyword evidence="2" id="KW-0805">Transcription regulation</keyword>
<keyword evidence="3" id="KW-0238">DNA-binding</keyword>
<gene>
    <name evidence="6" type="ORF">BKK47_05585</name>
</gene>
<dbReference type="SMART" id="SM00354">
    <property type="entry name" value="HTH_LACI"/>
    <property type="match status" value="1"/>
</dbReference>